<name>A0A3Q7J874_SOLLC</name>
<dbReference type="EnsemblPlants" id="Solyc12g037930.2.1">
    <property type="protein sequence ID" value="Solyc12g037930.2.1"/>
    <property type="gene ID" value="Solyc12g037930.2"/>
</dbReference>
<accession>A0A3Q7J874</accession>
<dbReference type="AlphaFoldDB" id="A0A3Q7J874"/>
<organism evidence="1">
    <name type="scientific">Solanum lycopersicum</name>
    <name type="common">Tomato</name>
    <name type="synonym">Lycopersicon esculentum</name>
    <dbReference type="NCBI Taxonomy" id="4081"/>
    <lineage>
        <taxon>Eukaryota</taxon>
        <taxon>Viridiplantae</taxon>
        <taxon>Streptophyta</taxon>
        <taxon>Embryophyta</taxon>
        <taxon>Tracheophyta</taxon>
        <taxon>Spermatophyta</taxon>
        <taxon>Magnoliopsida</taxon>
        <taxon>eudicotyledons</taxon>
        <taxon>Gunneridae</taxon>
        <taxon>Pentapetalae</taxon>
        <taxon>asterids</taxon>
        <taxon>lamiids</taxon>
        <taxon>Solanales</taxon>
        <taxon>Solanaceae</taxon>
        <taxon>Solanoideae</taxon>
        <taxon>Solaneae</taxon>
        <taxon>Solanum</taxon>
        <taxon>Solanum subgen. Lycopersicon</taxon>
    </lineage>
</organism>
<proteinExistence type="predicted"/>
<evidence type="ECO:0000313" key="2">
    <source>
        <dbReference type="Proteomes" id="UP000004994"/>
    </source>
</evidence>
<sequence>MQKNNYERQGLKGIGKIMHVGLLLKSY</sequence>
<dbReference type="Proteomes" id="UP000004994">
    <property type="component" value="Chromosome 12"/>
</dbReference>
<dbReference type="InParanoid" id="A0A3Q7J874"/>
<reference evidence="1" key="1">
    <citation type="journal article" date="2012" name="Nature">
        <title>The tomato genome sequence provides insights into fleshy fruit evolution.</title>
        <authorList>
            <consortium name="Tomato Genome Consortium"/>
        </authorList>
    </citation>
    <scope>NUCLEOTIDE SEQUENCE [LARGE SCALE GENOMIC DNA]</scope>
    <source>
        <strain evidence="1">cv. Heinz 1706</strain>
    </source>
</reference>
<keyword evidence="2" id="KW-1185">Reference proteome</keyword>
<reference evidence="1" key="2">
    <citation type="submission" date="2019-01" db="UniProtKB">
        <authorList>
            <consortium name="EnsemblPlants"/>
        </authorList>
    </citation>
    <scope>IDENTIFICATION</scope>
    <source>
        <strain evidence="1">cv. Heinz 1706</strain>
    </source>
</reference>
<protein>
    <submittedName>
        <fullName evidence="1">Uncharacterized protein</fullName>
    </submittedName>
</protein>
<evidence type="ECO:0000313" key="1">
    <source>
        <dbReference type="EnsemblPlants" id="Solyc12g037930.2.1"/>
    </source>
</evidence>
<dbReference type="Gramene" id="Solyc12g037930.2.1">
    <property type="protein sequence ID" value="Solyc12g037930.2.1"/>
    <property type="gene ID" value="Solyc12g037930.2"/>
</dbReference>
<dbReference type="PaxDb" id="4081-Solyc12g037930.1.1"/>